<dbReference type="Pfam" id="PF02525">
    <property type="entry name" value="Flavodoxin_2"/>
    <property type="match status" value="1"/>
</dbReference>
<name>A0ABS4FUB5_9BACL</name>
<dbReference type="InterPro" id="IPR029039">
    <property type="entry name" value="Flavoprotein-like_sf"/>
</dbReference>
<dbReference type="SUPFAM" id="SSF52218">
    <property type="entry name" value="Flavoproteins"/>
    <property type="match status" value="1"/>
</dbReference>
<proteinExistence type="predicted"/>
<dbReference type="InterPro" id="IPR046980">
    <property type="entry name" value="KefG/KefF"/>
</dbReference>
<dbReference type="Proteomes" id="UP001519272">
    <property type="component" value="Unassembled WGS sequence"/>
</dbReference>
<dbReference type="InterPro" id="IPR003680">
    <property type="entry name" value="Flavodoxin_fold"/>
</dbReference>
<keyword evidence="1" id="KW-0560">Oxidoreductase</keyword>
<organism evidence="3 4">
    <name type="scientific">Paenibacillus turicensis</name>
    <dbReference type="NCBI Taxonomy" id="160487"/>
    <lineage>
        <taxon>Bacteria</taxon>
        <taxon>Bacillati</taxon>
        <taxon>Bacillota</taxon>
        <taxon>Bacilli</taxon>
        <taxon>Bacillales</taxon>
        <taxon>Paenibacillaceae</taxon>
        <taxon>Paenibacillus</taxon>
    </lineage>
</organism>
<dbReference type="PANTHER" id="PTHR47307">
    <property type="entry name" value="GLUTATHIONE-REGULATED POTASSIUM-EFFLUX SYSTEM ANCILLARY PROTEIN KEFG"/>
    <property type="match status" value="1"/>
</dbReference>
<keyword evidence="4" id="KW-1185">Reference proteome</keyword>
<dbReference type="EMBL" id="JAGGKG010000013">
    <property type="protein sequence ID" value="MBP1906167.1"/>
    <property type="molecule type" value="Genomic_DNA"/>
</dbReference>
<gene>
    <name evidence="3" type="ORF">J2Z32_002816</name>
</gene>
<evidence type="ECO:0000313" key="3">
    <source>
        <dbReference type="EMBL" id="MBP1906167.1"/>
    </source>
</evidence>
<dbReference type="PANTHER" id="PTHR47307:SF1">
    <property type="entry name" value="GLUTATHIONE-REGULATED POTASSIUM-EFFLUX SYSTEM ANCILLARY PROTEIN KEFG"/>
    <property type="match status" value="1"/>
</dbReference>
<evidence type="ECO:0000259" key="2">
    <source>
        <dbReference type="Pfam" id="PF02525"/>
    </source>
</evidence>
<reference evidence="3 4" key="1">
    <citation type="submission" date="2021-03" db="EMBL/GenBank/DDBJ databases">
        <title>Genomic Encyclopedia of Type Strains, Phase IV (KMG-IV): sequencing the most valuable type-strain genomes for metagenomic binning, comparative biology and taxonomic classification.</title>
        <authorList>
            <person name="Goeker M."/>
        </authorList>
    </citation>
    <scope>NUCLEOTIDE SEQUENCE [LARGE SCALE GENOMIC DNA]</scope>
    <source>
        <strain evidence="3 4">DSM 14349</strain>
    </source>
</reference>
<dbReference type="Gene3D" id="3.40.50.360">
    <property type="match status" value="1"/>
</dbReference>
<accession>A0ABS4FUB5</accession>
<evidence type="ECO:0000256" key="1">
    <source>
        <dbReference type="ARBA" id="ARBA00023002"/>
    </source>
</evidence>
<evidence type="ECO:0000313" key="4">
    <source>
        <dbReference type="Proteomes" id="UP001519272"/>
    </source>
</evidence>
<protein>
    <submittedName>
        <fullName evidence="3">NADPH-quinone reductase</fullName>
    </submittedName>
</protein>
<comment type="caution">
    <text evidence="3">The sequence shown here is derived from an EMBL/GenBank/DDBJ whole genome shotgun (WGS) entry which is preliminary data.</text>
</comment>
<dbReference type="RefSeq" id="WP_210089771.1">
    <property type="nucleotide sequence ID" value="NZ_JAGGKG010000013.1"/>
</dbReference>
<feature type="domain" description="Flavodoxin-like fold" evidence="2">
    <location>
        <begin position="1"/>
        <end position="170"/>
    </location>
</feature>
<sequence length="175" mass="20042">MRTLVILAHPHFEQSRLNSRVVKELQGKEEVTIHNLYEAYPNEQLDVAREQALVEAHDRIVFQFPFYWYSSPPLLKKWIDEVIVYGWAYGSPEAVALRGKELLISITTGSVKENYTSEGRNKFTIDELLRPYEATSNLIGMTLLPHNVLYGASVITDEELEEAVKPYSAKITSKK</sequence>